<feature type="region of interest" description="Disordered" evidence="5">
    <location>
        <begin position="107"/>
        <end position="142"/>
    </location>
</feature>
<proteinExistence type="predicted"/>
<feature type="region of interest" description="Disordered" evidence="5">
    <location>
        <begin position="845"/>
        <end position="878"/>
    </location>
</feature>
<dbReference type="EMBL" id="CABPRJ010000020">
    <property type="protein sequence ID" value="VVC25798.1"/>
    <property type="molecule type" value="Genomic_DNA"/>
</dbReference>
<evidence type="ECO:0000256" key="4">
    <source>
        <dbReference type="PROSITE-ProRule" id="PRU00125"/>
    </source>
</evidence>
<dbReference type="CDD" id="cd08368">
    <property type="entry name" value="LIM"/>
    <property type="match status" value="1"/>
</dbReference>
<dbReference type="OrthoDB" id="15627at2759"/>
<dbReference type="GO" id="GO:0051893">
    <property type="term" value="P:regulation of focal adhesion assembly"/>
    <property type="evidence" value="ECO:0007669"/>
    <property type="project" value="TreeGrafter"/>
</dbReference>
<evidence type="ECO:0000256" key="5">
    <source>
        <dbReference type="SAM" id="MobiDB-lite"/>
    </source>
</evidence>
<dbReference type="GO" id="GO:0046872">
    <property type="term" value="F:metal ion binding"/>
    <property type="evidence" value="ECO:0007669"/>
    <property type="project" value="UniProtKB-KW"/>
</dbReference>
<evidence type="ECO:0000313" key="8">
    <source>
        <dbReference type="Proteomes" id="UP000325440"/>
    </source>
</evidence>
<keyword evidence="3 4" id="KW-0440">LIM domain</keyword>
<keyword evidence="8" id="KW-1185">Reference proteome</keyword>
<feature type="compositionally biased region" description="Low complexity" evidence="5">
    <location>
        <begin position="384"/>
        <end position="407"/>
    </location>
</feature>
<evidence type="ECO:0000256" key="2">
    <source>
        <dbReference type="ARBA" id="ARBA00022833"/>
    </source>
</evidence>
<name>A0A5E4M3S5_9HEMI</name>
<feature type="region of interest" description="Disordered" evidence="5">
    <location>
        <begin position="382"/>
        <end position="407"/>
    </location>
</feature>
<dbReference type="PROSITE" id="PS00478">
    <property type="entry name" value="LIM_DOMAIN_1"/>
    <property type="match status" value="1"/>
</dbReference>
<feature type="domain" description="LIM zinc-binding" evidence="6">
    <location>
        <begin position="921"/>
        <end position="987"/>
    </location>
</feature>
<reference evidence="7 8" key="1">
    <citation type="submission" date="2019-08" db="EMBL/GenBank/DDBJ databases">
        <authorList>
            <person name="Alioto T."/>
            <person name="Alioto T."/>
            <person name="Gomez Garrido J."/>
        </authorList>
    </citation>
    <scope>NUCLEOTIDE SEQUENCE [LARGE SCALE GENOMIC DNA]</scope>
</reference>
<dbReference type="AlphaFoldDB" id="A0A5E4M3S5"/>
<evidence type="ECO:0000256" key="1">
    <source>
        <dbReference type="ARBA" id="ARBA00022723"/>
    </source>
</evidence>
<dbReference type="PROSITE" id="PS50023">
    <property type="entry name" value="LIM_DOMAIN_2"/>
    <property type="match status" value="1"/>
</dbReference>
<evidence type="ECO:0000313" key="7">
    <source>
        <dbReference type="EMBL" id="VVC25798.1"/>
    </source>
</evidence>
<dbReference type="InterPro" id="IPR031865">
    <property type="entry name" value="DUF4757"/>
</dbReference>
<gene>
    <name evidence="7" type="ORF">CINCED_3A015255</name>
</gene>
<organism evidence="7 8">
    <name type="scientific">Cinara cedri</name>
    <dbReference type="NCBI Taxonomy" id="506608"/>
    <lineage>
        <taxon>Eukaryota</taxon>
        <taxon>Metazoa</taxon>
        <taxon>Ecdysozoa</taxon>
        <taxon>Arthropoda</taxon>
        <taxon>Hexapoda</taxon>
        <taxon>Insecta</taxon>
        <taxon>Pterygota</taxon>
        <taxon>Neoptera</taxon>
        <taxon>Paraneoptera</taxon>
        <taxon>Hemiptera</taxon>
        <taxon>Sternorrhyncha</taxon>
        <taxon>Aphidomorpha</taxon>
        <taxon>Aphidoidea</taxon>
        <taxon>Aphididae</taxon>
        <taxon>Lachninae</taxon>
        <taxon>Cinara</taxon>
    </lineage>
</organism>
<feature type="region of interest" description="Disordered" evidence="5">
    <location>
        <begin position="766"/>
        <end position="786"/>
    </location>
</feature>
<evidence type="ECO:0000256" key="3">
    <source>
        <dbReference type="ARBA" id="ARBA00023038"/>
    </source>
</evidence>
<dbReference type="PANTHER" id="PTHR15551:SF3">
    <property type="entry name" value="LIM AND CALPONIN HOMOLOGY DOMAINS-CONTAINING PROTEIN 1"/>
    <property type="match status" value="1"/>
</dbReference>
<accession>A0A5E4M3S5</accession>
<dbReference type="GO" id="GO:0001725">
    <property type="term" value="C:stress fiber"/>
    <property type="evidence" value="ECO:0007669"/>
    <property type="project" value="TreeGrafter"/>
</dbReference>
<dbReference type="GO" id="GO:0051496">
    <property type="term" value="P:positive regulation of stress fiber assembly"/>
    <property type="evidence" value="ECO:0007669"/>
    <property type="project" value="TreeGrafter"/>
</dbReference>
<keyword evidence="2 4" id="KW-0862">Zinc</keyword>
<dbReference type="PANTHER" id="PTHR15551">
    <property type="entry name" value="LIM DOMAIN ONLY 7"/>
    <property type="match status" value="1"/>
</dbReference>
<keyword evidence="1 4" id="KW-0479">Metal-binding</keyword>
<dbReference type="Proteomes" id="UP000325440">
    <property type="component" value="Unassembled WGS sequence"/>
</dbReference>
<sequence length="999" mass="112273">MMSSMKPAPLQFVKLAPSDLYRSAQDQLNKTAAAVVVQKPKPKEFEADWQSDLDNWKSNRRKQQEHIIERLVEVKKFETDRLDDGFRKRSKTFNEMIQERGRSGRLRSLPALYQDEDDGNDLSDLGLSTGKKNDAAEDEDEPHCVTIKDQDQEEDVFRGPEEPVVIANTTITTITNSAPVKVETMTTTMVTDPENGYDRAIKDYVDFAESKRTSIAKCEELQQYQQQHQQPQQPPPCRKPLAEIKRRMSAPKIEEKVMLLKIRSQSTKDLNAAVAGELPRVDIGKRREIFEKICSETKAVAEVQQTVPIVAARQQVPLLFVKKKSLEKPPPPPPPPPPTIANIIPVAAVIRQPMIEEIPESPPPETEHSEVPEIEQPQSMVIYGAGSSDGGCSSHSSQSSSSDGSSSGVQELLTVALHVEEEKPIVALEKERVCMAVQEDDEYHHIGHHHHHQLSSLSDLVSRHSIECLDQVCGHTAEDQEDDGNYPGSCLSAEDSGIHTEDMSSCVSQADDEERSNLQPSPVLQLQQPPCNAAVLQQHHADDTYNMVLELTPVNALEPPKEKPPPPPVDAYPDDDLIQGAALEPVMDSVESAKRIKKEMWMKRSSFLGLEEYTNGCNAGYEHDLENLKSKPPDLTSFLEEERRLEKLLYSQNKPERHDTSRIYENVNLPSQNVYVDDGGDNESSQYMRDILQVEEQSRCNQLKNKAAQNNIGEKLVMKLKELEEDLNNQECSRVVGSAHWLPPTRHSMQDISSAIVVNTNARPPLDHTQSMPNLEQPVHGSGSQHHQTEDFAWAIQNSYTRPAQQNVYAKRKPINGQPEKYNYQHWLIQEAEHRRLVDRCNRQVPPGAIASNQPRSRSRPSLPPPPPPSHSKKPLPDSVINTLTQRVQDRQDRLSFNDFHRHDHISGVPQESMLSVSGKKKCSHCAVELGRGAAMIIESLQLFYHIECFKCCVCCVQLGDGLMGTDVRVRNKKLHCHNCFSSDDGTSSLLNVVDHSYC</sequence>
<dbReference type="InterPro" id="IPR001781">
    <property type="entry name" value="Znf_LIM"/>
</dbReference>
<dbReference type="SMART" id="SM00132">
    <property type="entry name" value="LIM"/>
    <property type="match status" value="1"/>
</dbReference>
<dbReference type="Pfam" id="PF15949">
    <property type="entry name" value="DUF4757"/>
    <property type="match status" value="1"/>
</dbReference>
<evidence type="ECO:0000259" key="6">
    <source>
        <dbReference type="PROSITE" id="PS50023"/>
    </source>
</evidence>
<dbReference type="Gene3D" id="2.10.110.10">
    <property type="entry name" value="Cysteine Rich Protein"/>
    <property type="match status" value="1"/>
</dbReference>
<protein>
    <recommendedName>
        <fullName evidence="6">LIM zinc-binding domain-containing protein</fullName>
    </recommendedName>
</protein>
<dbReference type="GO" id="GO:0032034">
    <property type="term" value="F:myosin II head/neck binding"/>
    <property type="evidence" value="ECO:0007669"/>
    <property type="project" value="TreeGrafter"/>
</dbReference>